<dbReference type="OrthoDB" id="7976614at2"/>
<feature type="domain" description="Glycosyl transferase CAP10" evidence="2">
    <location>
        <begin position="465"/>
        <end position="544"/>
    </location>
</feature>
<dbReference type="RefSeq" id="WP_119897780.1">
    <property type="nucleotide sequence ID" value="NZ_QNRC01000005.1"/>
</dbReference>
<dbReference type="Pfam" id="PF05686">
    <property type="entry name" value="Glyco_transf_90"/>
    <property type="match status" value="1"/>
</dbReference>
<dbReference type="InterPro" id="IPR051091">
    <property type="entry name" value="O-Glucosyltr/Glycosyltrsf_90"/>
</dbReference>
<dbReference type="PANTHER" id="PTHR12203">
    <property type="entry name" value="KDEL LYS-ASP-GLU-LEU CONTAINING - RELATED"/>
    <property type="match status" value="1"/>
</dbReference>
<dbReference type="PANTHER" id="PTHR12203:SF35">
    <property type="entry name" value="PROTEIN O-GLUCOSYLTRANSFERASE 1"/>
    <property type="match status" value="1"/>
</dbReference>
<evidence type="ECO:0000259" key="2">
    <source>
        <dbReference type="Pfam" id="PF05686"/>
    </source>
</evidence>
<sequence>MAGPPRFFHISPEWCGQERLVQLFRLNGHPSSCHDGGRLAQDILFSQGAGRAPLSDWPRARLLTGLYRHAPHWQPPLEAWRSFAFLDRHFPQARFVLTTRDPDAWLFDRLTREGGAAARAHAHHRGVAESGLPDLWLADWQAHLAAVAAHFGDDPRLIRVDIDRESPQQLCEHLSQFLPMPRHPPGRAWLPARDPAQDRRLRAVLEGAAPARPSDAGDWLEDVARFCLRGLEPGEGGLPGVSRFYCAWDGAARFSGRDGSAQPIALADALAVARPGVHFKLGRAEGVVNDILRLGRRDPVRIDMEDSRWMGSAHGDPLGLPVLCHNRRAGARNVVLWPLPGQHDIGMPGFDPQAAPDAIPFDQKLDRVVWRGMISGSLMRDGVKPGPASHVYLTRLAAAGADQALRAEIWAELSQTSRLGFVRRFIDHPDFDLGVVMAWAFRDFARDPLLAPYCRPREGPDFFRRFRYQLCLGGYDHGSNFITAINSRSVLLAEEDGWEVFYSGRFKPWKHYIPVARYGADIQEKLAWARENPSECKAMSQAARAEAARFADPVLRRELLDRILDGLAAAG</sequence>
<evidence type="ECO:0000313" key="3">
    <source>
        <dbReference type="EMBL" id="RJL16648.1"/>
    </source>
</evidence>
<proteinExistence type="predicted"/>
<keyword evidence="4" id="KW-1185">Reference proteome</keyword>
<evidence type="ECO:0000313" key="4">
    <source>
        <dbReference type="Proteomes" id="UP000283587"/>
    </source>
</evidence>
<protein>
    <recommendedName>
        <fullName evidence="2">Glycosyl transferase CAP10 domain-containing protein</fullName>
    </recommendedName>
</protein>
<name>A0A419A7G3_9RHOB</name>
<organism evidence="3 4">
    <name type="scientific">Paracoccus siganidrum</name>
    <dbReference type="NCBI Taxonomy" id="1276757"/>
    <lineage>
        <taxon>Bacteria</taxon>
        <taxon>Pseudomonadati</taxon>
        <taxon>Pseudomonadota</taxon>
        <taxon>Alphaproteobacteria</taxon>
        <taxon>Rhodobacterales</taxon>
        <taxon>Paracoccaceae</taxon>
        <taxon>Paracoccus</taxon>
    </lineage>
</organism>
<dbReference type="EMBL" id="QZEW01000030">
    <property type="protein sequence ID" value="RJL16648.1"/>
    <property type="molecule type" value="Genomic_DNA"/>
</dbReference>
<gene>
    <name evidence="3" type="ORF">D3P05_08685</name>
</gene>
<keyword evidence="1" id="KW-0808">Transferase</keyword>
<dbReference type="GO" id="GO:0016740">
    <property type="term" value="F:transferase activity"/>
    <property type="evidence" value="ECO:0007669"/>
    <property type="project" value="UniProtKB-KW"/>
</dbReference>
<accession>A0A419A7G3</accession>
<reference evidence="4" key="1">
    <citation type="submission" date="2018-09" db="EMBL/GenBank/DDBJ databases">
        <title>Paracoccus onubensis nov. sp. a moderate halophilic bacterium isolated from Gruta de las Maravillas (Aracena, Spain).</title>
        <authorList>
            <person name="Jurado V."/>
            <person name="Gutierrez-Patricio S."/>
            <person name="Gonzalez-Pimentel J.L."/>
            <person name="Miller A.Z."/>
            <person name="Laiz L."/>
            <person name="Saiz-Jimenez C."/>
        </authorList>
    </citation>
    <scope>NUCLEOTIDE SEQUENCE [LARGE SCALE GENOMIC DNA]</scope>
    <source>
        <strain evidence="4">DSM 26381</strain>
    </source>
</reference>
<dbReference type="InterPro" id="IPR006598">
    <property type="entry name" value="CAP10"/>
</dbReference>
<dbReference type="Proteomes" id="UP000283587">
    <property type="component" value="Unassembled WGS sequence"/>
</dbReference>
<dbReference type="InterPro" id="IPR027417">
    <property type="entry name" value="P-loop_NTPase"/>
</dbReference>
<dbReference type="SUPFAM" id="SSF52540">
    <property type="entry name" value="P-loop containing nucleoside triphosphate hydrolases"/>
    <property type="match status" value="1"/>
</dbReference>
<evidence type="ECO:0000256" key="1">
    <source>
        <dbReference type="ARBA" id="ARBA00022679"/>
    </source>
</evidence>
<dbReference type="AlphaFoldDB" id="A0A419A7G3"/>
<comment type="caution">
    <text evidence="3">The sequence shown here is derived from an EMBL/GenBank/DDBJ whole genome shotgun (WGS) entry which is preliminary data.</text>
</comment>